<protein>
    <submittedName>
        <fullName evidence="3">Polyisoprenoid-binding protein</fullName>
    </submittedName>
</protein>
<evidence type="ECO:0000313" key="3">
    <source>
        <dbReference type="EMBL" id="GEB55355.1"/>
    </source>
</evidence>
<comment type="caution">
    <text evidence="3">The sequence shown here is derived from an EMBL/GenBank/DDBJ whole genome shotgun (WGS) entry which is preliminary data.</text>
</comment>
<sequence>MTTAPIRTVDGVELPAAGPWKIDPGHAEVGFVGRHFMLTKVRGRFTGVEATLVIGERPEDSKVTAVIDVASVDSGDATRDEHLRSADLFDVEKYPKAVFASTSVTWDGRRGTLVGDLTIKDVTRPVTLAVDYLGYARDPWGNDRTVFSAHGKVNREDWGLTWNMVLESGGILVSKEIELSLEFEAIRES</sequence>
<dbReference type="OrthoDB" id="9811006at2"/>
<evidence type="ECO:0000259" key="2">
    <source>
        <dbReference type="SMART" id="SM00867"/>
    </source>
</evidence>
<dbReference type="GeneID" id="95693542"/>
<dbReference type="Pfam" id="PF04264">
    <property type="entry name" value="YceI"/>
    <property type="match status" value="1"/>
</dbReference>
<name>A0A4Y3RC58_9ACTN</name>
<dbReference type="SUPFAM" id="SSF101874">
    <property type="entry name" value="YceI-like"/>
    <property type="match status" value="1"/>
</dbReference>
<dbReference type="InterPro" id="IPR007372">
    <property type="entry name" value="Lipid/polyisoprenoid-bd_YceI"/>
</dbReference>
<evidence type="ECO:0000313" key="4">
    <source>
        <dbReference type="Proteomes" id="UP000315226"/>
    </source>
</evidence>
<reference evidence="3 4" key="1">
    <citation type="submission" date="2019-06" db="EMBL/GenBank/DDBJ databases">
        <title>Whole genome shotgun sequence of Streptomyces gardneri NBRC 12865.</title>
        <authorList>
            <person name="Hosoyama A."/>
            <person name="Uohara A."/>
            <person name="Ohji S."/>
            <person name="Ichikawa N."/>
        </authorList>
    </citation>
    <scope>NUCLEOTIDE SEQUENCE [LARGE SCALE GENOMIC DNA]</scope>
    <source>
        <strain evidence="3 4">NBRC 12865</strain>
    </source>
</reference>
<proteinExistence type="inferred from homology"/>
<organism evidence="3 4">
    <name type="scientific">Streptomyces gardneri</name>
    <dbReference type="NCBI Taxonomy" id="66892"/>
    <lineage>
        <taxon>Bacteria</taxon>
        <taxon>Bacillati</taxon>
        <taxon>Actinomycetota</taxon>
        <taxon>Actinomycetes</taxon>
        <taxon>Kitasatosporales</taxon>
        <taxon>Streptomycetaceae</taxon>
        <taxon>Streptomyces</taxon>
    </lineage>
</organism>
<dbReference type="InterPro" id="IPR036761">
    <property type="entry name" value="TTHA0802/YceI-like_sf"/>
</dbReference>
<dbReference type="PANTHER" id="PTHR34406:SF1">
    <property type="entry name" value="PROTEIN YCEI"/>
    <property type="match status" value="1"/>
</dbReference>
<dbReference type="Proteomes" id="UP000315226">
    <property type="component" value="Unassembled WGS sequence"/>
</dbReference>
<dbReference type="EMBL" id="BJMN01000006">
    <property type="protein sequence ID" value="GEB55355.1"/>
    <property type="molecule type" value="Genomic_DNA"/>
</dbReference>
<dbReference type="RefSeq" id="WP_055640330.1">
    <property type="nucleotide sequence ID" value="NZ_BJMN01000006.1"/>
</dbReference>
<dbReference type="AlphaFoldDB" id="A0A4Y3RC58"/>
<keyword evidence="4" id="KW-1185">Reference proteome</keyword>
<dbReference type="Gene3D" id="2.40.128.110">
    <property type="entry name" value="Lipid/polyisoprenoid-binding, YceI-like"/>
    <property type="match status" value="1"/>
</dbReference>
<evidence type="ECO:0000256" key="1">
    <source>
        <dbReference type="ARBA" id="ARBA00008812"/>
    </source>
</evidence>
<accession>A0A4Y3RC58</accession>
<dbReference type="PANTHER" id="PTHR34406">
    <property type="entry name" value="PROTEIN YCEI"/>
    <property type="match status" value="1"/>
</dbReference>
<feature type="domain" description="Lipid/polyisoprenoid-binding YceI-like" evidence="2">
    <location>
        <begin position="19"/>
        <end position="186"/>
    </location>
</feature>
<dbReference type="SMART" id="SM00867">
    <property type="entry name" value="YceI"/>
    <property type="match status" value="1"/>
</dbReference>
<gene>
    <name evidence="3" type="ORF">SGA01_09600</name>
</gene>
<comment type="similarity">
    <text evidence="1">Belongs to the UPF0312 family.</text>
</comment>